<evidence type="ECO:0000313" key="1">
    <source>
        <dbReference type="EMBL" id="TCD15029.1"/>
    </source>
</evidence>
<sequence length="124" mass="14023">MAAKRRTVSRSTDLGSLAMNTSFVIWMRMPILYSEMWRWKPGARSRESERAVSEKMSAAVETAGKLQAEWFGLWSRLGLQAISGSLMPAASFIPAMEAIVQSGLEPYSRRVSGNIKRLERRRRS</sequence>
<evidence type="ECO:0000313" key="2">
    <source>
        <dbReference type="Proteomes" id="UP000291301"/>
    </source>
</evidence>
<protein>
    <submittedName>
        <fullName evidence="1">Uncharacterized protein</fullName>
    </submittedName>
</protein>
<dbReference type="EMBL" id="SJST01000002">
    <property type="protein sequence ID" value="TCD15029.1"/>
    <property type="molecule type" value="Genomic_DNA"/>
</dbReference>
<accession>A0A4R0PEP8</accession>
<dbReference type="AlphaFoldDB" id="A0A4R0PEP8"/>
<gene>
    <name evidence="1" type="ORF">E0D97_05630</name>
</gene>
<dbReference type="RefSeq" id="WP_131566497.1">
    <property type="nucleotide sequence ID" value="NZ_JAINFK010000003.1"/>
</dbReference>
<comment type="caution">
    <text evidence="1">The sequence shown here is derived from an EMBL/GenBank/DDBJ whole genome shotgun (WGS) entry which is preliminary data.</text>
</comment>
<keyword evidence="2" id="KW-1185">Reference proteome</keyword>
<organism evidence="1 2">
    <name type="scientific">Oricola cellulosilytica</name>
    <dbReference type="NCBI Taxonomy" id="1429082"/>
    <lineage>
        <taxon>Bacteria</taxon>
        <taxon>Pseudomonadati</taxon>
        <taxon>Pseudomonadota</taxon>
        <taxon>Alphaproteobacteria</taxon>
        <taxon>Hyphomicrobiales</taxon>
        <taxon>Ahrensiaceae</taxon>
        <taxon>Oricola</taxon>
    </lineage>
</organism>
<reference evidence="1 2" key="1">
    <citation type="journal article" date="2015" name="Antonie Van Leeuwenhoek">
        <title>Oricola cellulosilytica gen. nov., sp. nov., a cellulose-degrading bacterium of the family Phyllobacteriaceae isolated from surface seashore water, and emended descriptions of Mesorhizobium loti and Phyllobacterium myrsinacearum.</title>
        <authorList>
            <person name="Hameed A."/>
            <person name="Shahina M."/>
            <person name="Lai W.A."/>
            <person name="Lin S.Y."/>
            <person name="Young L.S."/>
            <person name="Liu Y.C."/>
            <person name="Hsu Y.H."/>
            <person name="Young C.C."/>
        </authorList>
    </citation>
    <scope>NUCLEOTIDE SEQUENCE [LARGE SCALE GENOMIC DNA]</scope>
    <source>
        <strain evidence="1 2">KCTC 52183</strain>
    </source>
</reference>
<proteinExistence type="predicted"/>
<name>A0A4R0PEP8_9HYPH</name>
<dbReference type="Proteomes" id="UP000291301">
    <property type="component" value="Unassembled WGS sequence"/>
</dbReference>